<dbReference type="AlphaFoldDB" id="A0A439CSC6"/>
<accession>A0A439CSC6</accession>
<comment type="caution">
    <text evidence="1">The sequence shown here is derived from an EMBL/GenBank/DDBJ whole genome shotgun (WGS) entry which is preliminary data.</text>
</comment>
<dbReference type="Proteomes" id="UP000286045">
    <property type="component" value="Unassembled WGS sequence"/>
</dbReference>
<proteinExistence type="predicted"/>
<protein>
    <submittedName>
        <fullName evidence="1">Uncharacterized protein</fullName>
    </submittedName>
</protein>
<evidence type="ECO:0000313" key="2">
    <source>
        <dbReference type="Proteomes" id="UP000286045"/>
    </source>
</evidence>
<dbReference type="EMBL" id="RYZI01000481">
    <property type="protein sequence ID" value="RWA05079.1"/>
    <property type="molecule type" value="Genomic_DNA"/>
</dbReference>
<organism evidence="1 2">
    <name type="scientific">Xylaria grammica</name>
    <dbReference type="NCBI Taxonomy" id="363999"/>
    <lineage>
        <taxon>Eukaryota</taxon>
        <taxon>Fungi</taxon>
        <taxon>Dikarya</taxon>
        <taxon>Ascomycota</taxon>
        <taxon>Pezizomycotina</taxon>
        <taxon>Sordariomycetes</taxon>
        <taxon>Xylariomycetidae</taxon>
        <taxon>Xylariales</taxon>
        <taxon>Xylariaceae</taxon>
        <taxon>Xylaria</taxon>
    </lineage>
</organism>
<evidence type="ECO:0000313" key="1">
    <source>
        <dbReference type="EMBL" id="RWA05079.1"/>
    </source>
</evidence>
<keyword evidence="2" id="KW-1185">Reference proteome</keyword>
<name>A0A439CSC6_9PEZI</name>
<sequence>MADIAAADELPSSMCFLEAWAARYYEKIGDEEYYRHVFAHLTGASHKSDEADESIRSLERNDPFAYSVLDSARKMGRLEDATPFEKVFMAYSAGDLEVIKSKVHDMQEEHVPYLLRMLAMQGLVERRPDVLEFCLKRGGFEYEPNLVRKADLVNKDRDPETFKVIEESDFRKVHPLRPHPAFEIDVGGKYPVDW</sequence>
<gene>
    <name evidence="1" type="ORF">EKO27_g10027</name>
</gene>
<reference evidence="1 2" key="1">
    <citation type="submission" date="2018-12" db="EMBL/GenBank/DDBJ databases">
        <title>Draft genome sequence of Xylaria grammica IHI A82.</title>
        <authorList>
            <person name="Buettner E."/>
            <person name="Kellner H."/>
        </authorList>
    </citation>
    <scope>NUCLEOTIDE SEQUENCE [LARGE SCALE GENOMIC DNA]</scope>
    <source>
        <strain evidence="1 2">IHI A82</strain>
    </source>
</reference>